<organism evidence="2 3">
    <name type="scientific">Streptomyces chromofuscus</name>
    <dbReference type="NCBI Taxonomy" id="42881"/>
    <lineage>
        <taxon>Bacteria</taxon>
        <taxon>Bacillati</taxon>
        <taxon>Actinomycetota</taxon>
        <taxon>Actinomycetes</taxon>
        <taxon>Kitasatosporales</taxon>
        <taxon>Streptomycetaceae</taxon>
        <taxon>Streptomyces</taxon>
    </lineage>
</organism>
<evidence type="ECO:0000313" key="3">
    <source>
        <dbReference type="Proteomes" id="UP000594008"/>
    </source>
</evidence>
<proteinExistence type="predicted"/>
<keyword evidence="1" id="KW-0472">Membrane</keyword>
<evidence type="ECO:0000256" key="1">
    <source>
        <dbReference type="SAM" id="Phobius"/>
    </source>
</evidence>
<name>A0A7M2TCE6_STRCW</name>
<sequence>MRTVLRTVNRVLLGLVGLVLLALGGAVLAVGLGVEAPSWWIHDSRDDVLLSGAERTRWRDAGWWWPAVLAALAVLVLLALWWLVAAVRRRRLAEVLVDTGDGEGALLRGRALEHVLADEAGALDGVSRAQVRLTGRRSAPAARTRLLLEPHVDPGEALHHLTTRALAHARNSAGLASLPAEVRLKGVRHPAERVG</sequence>
<reference evidence="2 3" key="1">
    <citation type="submission" date="2020-10" db="EMBL/GenBank/DDBJ databases">
        <title>Streptomyces chromofuscus complate genome analysis.</title>
        <authorList>
            <person name="Anwar N."/>
        </authorList>
    </citation>
    <scope>NUCLEOTIDE SEQUENCE [LARGE SCALE GENOMIC DNA]</scope>
    <source>
        <strain evidence="2 3">DSM 40273</strain>
    </source>
</reference>
<dbReference type="RefSeq" id="WP_189701847.1">
    <property type="nucleotide sequence ID" value="NZ_BMTA01000033.1"/>
</dbReference>
<gene>
    <name evidence="2" type="primary">amaP</name>
    <name evidence="2" type="ORF">IPT68_08435</name>
</gene>
<keyword evidence="1" id="KW-1133">Transmembrane helix</keyword>
<protein>
    <submittedName>
        <fullName evidence="2">Alkaline shock response membrane anchor protein AmaP</fullName>
    </submittedName>
</protein>
<dbReference type="NCBIfam" id="NF033218">
    <property type="entry name" value="anchor_AmaP"/>
    <property type="match status" value="1"/>
</dbReference>
<keyword evidence="3" id="KW-1185">Reference proteome</keyword>
<keyword evidence="1" id="KW-0812">Transmembrane</keyword>
<feature type="transmembrane region" description="Helical" evidence="1">
    <location>
        <begin position="63"/>
        <end position="84"/>
    </location>
</feature>
<evidence type="ECO:0000313" key="2">
    <source>
        <dbReference type="EMBL" id="QOV45924.1"/>
    </source>
</evidence>
<accession>A0A7M2TCE6</accession>
<dbReference type="Proteomes" id="UP000594008">
    <property type="component" value="Chromosome"/>
</dbReference>
<dbReference type="KEGG" id="schf:IPT68_08435"/>
<dbReference type="AlphaFoldDB" id="A0A7M2TCE6"/>
<dbReference type="EMBL" id="CP063374">
    <property type="protein sequence ID" value="QOV45924.1"/>
    <property type="molecule type" value="Genomic_DNA"/>
</dbReference>